<comment type="similarity">
    <text evidence="2">Belongs to the fimbrial protein family.</text>
</comment>
<evidence type="ECO:0000256" key="1">
    <source>
        <dbReference type="ARBA" id="ARBA00004561"/>
    </source>
</evidence>
<comment type="caution">
    <text evidence="6">The sequence shown here is derived from an EMBL/GenBank/DDBJ whole genome shotgun (WGS) entry which is preliminary data.</text>
</comment>
<dbReference type="PANTHER" id="PTHR33420">
    <property type="entry name" value="FIMBRIAL SUBUNIT ELFA-RELATED"/>
    <property type="match status" value="1"/>
</dbReference>
<dbReference type="EMBL" id="NJGC01000009">
    <property type="protein sequence ID" value="PAM71850.1"/>
    <property type="molecule type" value="Genomic_DNA"/>
</dbReference>
<dbReference type="InterPro" id="IPR036937">
    <property type="entry name" value="Adhesion_dom_fimbrial_sf"/>
</dbReference>
<dbReference type="GO" id="GO:0009289">
    <property type="term" value="C:pilus"/>
    <property type="evidence" value="ECO:0007669"/>
    <property type="project" value="UniProtKB-SubCell"/>
</dbReference>
<dbReference type="AlphaFoldDB" id="A0A270MXS9"/>
<dbReference type="InterPro" id="IPR050263">
    <property type="entry name" value="Bact_Fimbrial_Adh_Pro"/>
</dbReference>
<evidence type="ECO:0000313" key="7">
    <source>
        <dbReference type="EMBL" id="PAM71850.1"/>
    </source>
</evidence>
<protein>
    <recommendedName>
        <fullName evidence="5">Fimbrial-type adhesion domain-containing protein</fullName>
    </recommendedName>
</protein>
<proteinExistence type="inferred from homology"/>
<dbReference type="Gene3D" id="2.60.40.1090">
    <property type="entry name" value="Fimbrial-type adhesion domain"/>
    <property type="match status" value="1"/>
</dbReference>
<evidence type="ECO:0000259" key="5">
    <source>
        <dbReference type="Pfam" id="PF00419"/>
    </source>
</evidence>
<dbReference type="SUPFAM" id="SSF49401">
    <property type="entry name" value="Bacterial adhesins"/>
    <property type="match status" value="1"/>
</dbReference>
<dbReference type="Proteomes" id="UP000216433">
    <property type="component" value="Unassembled WGS sequence"/>
</dbReference>
<organism evidence="6 9">
    <name type="scientific">Stenotrophomonas maltophilia</name>
    <name type="common">Pseudomonas maltophilia</name>
    <name type="synonym">Xanthomonas maltophilia</name>
    <dbReference type="NCBI Taxonomy" id="40324"/>
    <lineage>
        <taxon>Bacteria</taxon>
        <taxon>Pseudomonadati</taxon>
        <taxon>Pseudomonadota</taxon>
        <taxon>Gammaproteobacteria</taxon>
        <taxon>Lysobacterales</taxon>
        <taxon>Lysobacteraceae</taxon>
        <taxon>Stenotrophomonas</taxon>
        <taxon>Stenotrophomonas maltophilia group</taxon>
    </lineage>
</organism>
<evidence type="ECO:0000313" key="6">
    <source>
        <dbReference type="EMBL" id="PAM64693.1"/>
    </source>
</evidence>
<dbReference type="EMBL" id="NJGC01000009">
    <property type="protein sequence ID" value="PAM71859.1"/>
    <property type="molecule type" value="Genomic_DNA"/>
</dbReference>
<evidence type="ECO:0000313" key="8">
    <source>
        <dbReference type="EMBL" id="PAM71859.1"/>
    </source>
</evidence>
<reference evidence="6 9" key="1">
    <citation type="submission" date="2017-06" db="EMBL/GenBank/DDBJ databases">
        <title>Genome sequencing and assembly of Stenotrophomonas maltophilia DF07.</title>
        <authorList>
            <person name="Iyer R."/>
        </authorList>
    </citation>
    <scope>NUCLEOTIDE SEQUENCE [LARGE SCALE GENOMIC DNA]</scope>
    <source>
        <strain evidence="6 9">DF07</strain>
        <plasmid evidence="6">unnamed1</plasmid>
    </source>
</reference>
<dbReference type="PANTHER" id="PTHR33420:SF3">
    <property type="entry name" value="FIMBRIAL SUBUNIT ELFA"/>
    <property type="match status" value="1"/>
</dbReference>
<keyword evidence="4" id="KW-0281">Fimbrium</keyword>
<dbReference type="GO" id="GO:0043709">
    <property type="term" value="P:cell adhesion involved in single-species biofilm formation"/>
    <property type="evidence" value="ECO:0007669"/>
    <property type="project" value="TreeGrafter"/>
</dbReference>
<keyword evidence="3" id="KW-0732">Signal</keyword>
<keyword evidence="6" id="KW-0614">Plasmid</keyword>
<accession>A0A270MXS9</accession>
<evidence type="ECO:0000256" key="4">
    <source>
        <dbReference type="ARBA" id="ARBA00023263"/>
    </source>
</evidence>
<name>A0A270MXS9_STEMA</name>
<dbReference type="InterPro" id="IPR008966">
    <property type="entry name" value="Adhesion_dom_sf"/>
</dbReference>
<dbReference type="InterPro" id="IPR000259">
    <property type="entry name" value="Adhesion_dom_fimbrial"/>
</dbReference>
<evidence type="ECO:0000256" key="3">
    <source>
        <dbReference type="ARBA" id="ARBA00022729"/>
    </source>
</evidence>
<evidence type="ECO:0000313" key="9">
    <source>
        <dbReference type="Proteomes" id="UP000216433"/>
    </source>
</evidence>
<gene>
    <name evidence="7" type="ORF">CEK00_09680</name>
    <name evidence="8" type="ORF">CEK00_09735</name>
    <name evidence="6" type="ORF">CEK00_22000</name>
</gene>
<evidence type="ECO:0000256" key="2">
    <source>
        <dbReference type="ARBA" id="ARBA00006671"/>
    </source>
</evidence>
<feature type="domain" description="Fimbrial-type adhesion" evidence="5">
    <location>
        <begin position="51"/>
        <end position="183"/>
    </location>
</feature>
<comment type="subcellular location">
    <subcellularLocation>
        <location evidence="1">Fimbrium</location>
    </subcellularLocation>
</comment>
<sequence length="184" mass="19894">MKRIEMRVVMYSRGGLMTNVPFTTLGTVTVAPPQYPSSSTTFTVQVEAAFQERTCVITDPPTIVLGDIRRQDLPTIGSTAADQDFDVEFSCNGPRFYLRMTLADANDPGNTSSRLVPSSGSTAQGVRVELLRAGAPVSFGQLWGHGFSTGSSEQVTLTARYYREAGTFSSGTVEGQATLLMDYE</sequence>
<geneLocation type="plasmid" evidence="6">
    <name>unnamed1</name>
</geneLocation>
<dbReference type="Pfam" id="PF00419">
    <property type="entry name" value="Fimbrial"/>
    <property type="match status" value="1"/>
</dbReference>
<dbReference type="EMBL" id="NJGC01000149">
    <property type="protein sequence ID" value="PAM64693.1"/>
    <property type="molecule type" value="Genomic_DNA"/>
</dbReference>